<dbReference type="Proteomes" id="UP000240811">
    <property type="component" value="Unassembled WGS sequence"/>
</dbReference>
<comment type="caution">
    <text evidence="11">The sequence shown here is derived from an EMBL/GenBank/DDBJ whole genome shotgun (WGS) entry which is preliminary data.</text>
</comment>
<name>A0A2T4VWE3_9HYPH</name>
<feature type="transmembrane region" description="Helical" evidence="9">
    <location>
        <begin position="135"/>
        <end position="162"/>
    </location>
</feature>
<feature type="transmembrane region" description="Helical" evidence="9">
    <location>
        <begin position="89"/>
        <end position="115"/>
    </location>
</feature>
<dbReference type="EMBL" id="PSQJ01000010">
    <property type="protein sequence ID" value="PTL86098.1"/>
    <property type="molecule type" value="Genomic_DNA"/>
</dbReference>
<dbReference type="CDD" id="cd06261">
    <property type="entry name" value="TM_PBP2"/>
    <property type="match status" value="1"/>
</dbReference>
<feature type="domain" description="ABC transmembrane type-1" evidence="10">
    <location>
        <begin position="87"/>
        <end position="276"/>
    </location>
</feature>
<dbReference type="AlphaFoldDB" id="A0A2T4VWE3"/>
<protein>
    <submittedName>
        <fullName evidence="11">Dipeptide ABC transporter permease DppC</fullName>
    </submittedName>
</protein>
<accession>A0A2T4VWE3</accession>
<dbReference type="Pfam" id="PF12911">
    <property type="entry name" value="OppC_N"/>
    <property type="match status" value="1"/>
</dbReference>
<keyword evidence="2 9" id="KW-0813">Transport</keyword>
<evidence type="ECO:0000256" key="8">
    <source>
        <dbReference type="ARBA" id="ARBA00023136"/>
    </source>
</evidence>
<evidence type="ECO:0000256" key="1">
    <source>
        <dbReference type="ARBA" id="ARBA00004651"/>
    </source>
</evidence>
<evidence type="ECO:0000259" key="10">
    <source>
        <dbReference type="PROSITE" id="PS50928"/>
    </source>
</evidence>
<feature type="transmembrane region" description="Helical" evidence="9">
    <location>
        <begin position="208"/>
        <end position="233"/>
    </location>
</feature>
<evidence type="ECO:0000256" key="3">
    <source>
        <dbReference type="ARBA" id="ARBA00022475"/>
    </source>
</evidence>
<dbReference type="PANTHER" id="PTHR43386:SF1">
    <property type="entry name" value="D,D-DIPEPTIDE TRANSPORT SYSTEM PERMEASE PROTEIN DDPC-RELATED"/>
    <property type="match status" value="1"/>
</dbReference>
<evidence type="ECO:0000313" key="11">
    <source>
        <dbReference type="EMBL" id="PTL86098.1"/>
    </source>
</evidence>
<keyword evidence="5" id="KW-0571">Peptide transport</keyword>
<keyword evidence="4 9" id="KW-0812">Transmembrane</keyword>
<dbReference type="PROSITE" id="PS50928">
    <property type="entry name" value="ABC_TM1"/>
    <property type="match status" value="1"/>
</dbReference>
<evidence type="ECO:0000256" key="6">
    <source>
        <dbReference type="ARBA" id="ARBA00022927"/>
    </source>
</evidence>
<dbReference type="PANTHER" id="PTHR43386">
    <property type="entry name" value="OLIGOPEPTIDE TRANSPORT SYSTEM PERMEASE PROTEIN APPC"/>
    <property type="match status" value="1"/>
</dbReference>
<sequence>MSKPLSPLQEFWYCFSYNKASIFGMVYIIIMVFVALFADLIAYHSPIEQFRQFLLIPPIWQEGGNWQFVLGTDDLGRDILSRLIYATRISLFVGSLVVLISLIIGVSIGLFSGYVGGLVDVFIMRIVDIMLAIPALLQALVLVVIFGFSIFSMSFILSFTALPGYIRLTRARVLLEIKREYVVASQVVGSSALRQMFINILPNCFDSLIVQASLGFSGAILNMAALGFLGMGVQPPTPEWGNMLSDVLQFTQTAWWLVTFPGLAILLTVLSLNLIGDGLRDALDPKTKSL</sequence>
<keyword evidence="6" id="KW-0653">Protein transport</keyword>
<dbReference type="GO" id="GO:0005886">
    <property type="term" value="C:plasma membrane"/>
    <property type="evidence" value="ECO:0007669"/>
    <property type="project" value="UniProtKB-SubCell"/>
</dbReference>
<gene>
    <name evidence="11" type="ORF">C4617_05475</name>
</gene>
<proteinExistence type="inferred from homology"/>
<evidence type="ECO:0000256" key="4">
    <source>
        <dbReference type="ARBA" id="ARBA00022692"/>
    </source>
</evidence>
<comment type="similarity">
    <text evidence="9">Belongs to the binding-protein-dependent transport system permease family.</text>
</comment>
<evidence type="ECO:0000256" key="9">
    <source>
        <dbReference type="RuleBase" id="RU363032"/>
    </source>
</evidence>
<evidence type="ECO:0000256" key="5">
    <source>
        <dbReference type="ARBA" id="ARBA00022856"/>
    </source>
</evidence>
<dbReference type="InterPro" id="IPR000515">
    <property type="entry name" value="MetI-like"/>
</dbReference>
<feature type="transmembrane region" description="Helical" evidence="9">
    <location>
        <begin position="253"/>
        <end position="276"/>
    </location>
</feature>
<dbReference type="InterPro" id="IPR050366">
    <property type="entry name" value="BP-dependent_transpt_permease"/>
</dbReference>
<organism evidence="11 12">
    <name type="scientific">Candidatus Liberibacter europaeus</name>
    <dbReference type="NCBI Taxonomy" id="744859"/>
    <lineage>
        <taxon>Bacteria</taxon>
        <taxon>Pseudomonadati</taxon>
        <taxon>Pseudomonadota</taxon>
        <taxon>Alphaproteobacteria</taxon>
        <taxon>Hyphomicrobiales</taxon>
        <taxon>Rhizobiaceae</taxon>
        <taxon>Liberibacter</taxon>
    </lineage>
</organism>
<dbReference type="GO" id="GO:0015031">
    <property type="term" value="P:protein transport"/>
    <property type="evidence" value="ECO:0007669"/>
    <property type="project" value="UniProtKB-KW"/>
</dbReference>
<evidence type="ECO:0000256" key="7">
    <source>
        <dbReference type="ARBA" id="ARBA00022989"/>
    </source>
</evidence>
<dbReference type="GO" id="GO:0071916">
    <property type="term" value="F:dipeptide transmembrane transporter activity"/>
    <property type="evidence" value="ECO:0007669"/>
    <property type="project" value="TreeGrafter"/>
</dbReference>
<dbReference type="InterPro" id="IPR025966">
    <property type="entry name" value="OppC_N"/>
</dbReference>
<evidence type="ECO:0000313" key="12">
    <source>
        <dbReference type="Proteomes" id="UP000240811"/>
    </source>
</evidence>
<keyword evidence="3" id="KW-1003">Cell membrane</keyword>
<reference evidence="12" key="1">
    <citation type="submission" date="2018-02" db="EMBL/GenBank/DDBJ databases">
        <title>Genome sequence of Candidatus Liberibacter europaeus.</title>
        <authorList>
            <person name="Frampton R.A."/>
            <person name="Thompson S.M."/>
            <person name="David C."/>
            <person name="Addison S.M."/>
            <person name="Smith G.R."/>
        </authorList>
    </citation>
    <scope>NUCLEOTIDE SEQUENCE [LARGE SCALE GENOMIC DNA]</scope>
</reference>
<keyword evidence="8 9" id="KW-0472">Membrane</keyword>
<dbReference type="InterPro" id="IPR035906">
    <property type="entry name" value="MetI-like_sf"/>
</dbReference>
<comment type="subcellular location">
    <subcellularLocation>
        <location evidence="1 9">Cell membrane</location>
        <topology evidence="1 9">Multi-pass membrane protein</topology>
    </subcellularLocation>
</comment>
<dbReference type="Pfam" id="PF00528">
    <property type="entry name" value="BPD_transp_1"/>
    <property type="match status" value="1"/>
</dbReference>
<evidence type="ECO:0000256" key="2">
    <source>
        <dbReference type="ARBA" id="ARBA00022448"/>
    </source>
</evidence>
<feature type="transmembrane region" description="Helical" evidence="9">
    <location>
        <begin position="20"/>
        <end position="43"/>
    </location>
</feature>
<keyword evidence="7 9" id="KW-1133">Transmembrane helix</keyword>
<dbReference type="Gene3D" id="1.10.3720.10">
    <property type="entry name" value="MetI-like"/>
    <property type="match status" value="1"/>
</dbReference>
<dbReference type="SUPFAM" id="SSF161098">
    <property type="entry name" value="MetI-like"/>
    <property type="match status" value="1"/>
</dbReference>